<keyword evidence="2" id="KW-0472">Membrane</keyword>
<protein>
    <submittedName>
        <fullName evidence="3">Uncharacterized protein</fullName>
    </submittedName>
</protein>
<dbReference type="Proteomes" id="UP000509750">
    <property type="component" value="Chromosome"/>
</dbReference>
<feature type="compositionally biased region" description="Basic and acidic residues" evidence="1">
    <location>
        <begin position="71"/>
        <end position="84"/>
    </location>
</feature>
<evidence type="ECO:0000313" key="4">
    <source>
        <dbReference type="Proteomes" id="UP000509750"/>
    </source>
</evidence>
<dbReference type="EMBL" id="CP058529">
    <property type="protein sequence ID" value="QLG26441.1"/>
    <property type="molecule type" value="Genomic_DNA"/>
</dbReference>
<dbReference type="RefSeq" id="WP_179168016.1">
    <property type="nucleotide sequence ID" value="NZ_CP058529.1"/>
</dbReference>
<sequence length="167" mass="17452">MPSTRLYGLLSTVLLVVGALAVGQALHLAVVTGQVSITSPAFVLTFVVGLVLVALGYRARRPVAEQYDLTSDERGDHTDERPGSSDDGPTDTSAHGPDRETEFDPSMSPLGDSAPGDAERGRSEGGSADRREDDVRHRDDERLGSGADGGGTGRNTDGRDGESEDGS</sequence>
<dbReference type="OrthoDB" id="346430at2157"/>
<proteinExistence type="predicted"/>
<dbReference type="AlphaFoldDB" id="A0A7D5K026"/>
<feature type="transmembrane region" description="Helical" evidence="2">
    <location>
        <begin position="37"/>
        <end position="57"/>
    </location>
</feature>
<evidence type="ECO:0000313" key="3">
    <source>
        <dbReference type="EMBL" id="QLG26441.1"/>
    </source>
</evidence>
<keyword evidence="4" id="KW-1185">Reference proteome</keyword>
<dbReference type="GeneID" id="56027628"/>
<organism evidence="3 4">
    <name type="scientific">Halorarum halophilum</name>
    <dbReference type="NCBI Taxonomy" id="2743090"/>
    <lineage>
        <taxon>Archaea</taxon>
        <taxon>Methanobacteriati</taxon>
        <taxon>Methanobacteriota</taxon>
        <taxon>Stenosarchaea group</taxon>
        <taxon>Halobacteria</taxon>
        <taxon>Halobacteriales</taxon>
        <taxon>Haloferacaceae</taxon>
        <taxon>Halorarum</taxon>
    </lineage>
</organism>
<evidence type="ECO:0000256" key="1">
    <source>
        <dbReference type="SAM" id="MobiDB-lite"/>
    </source>
</evidence>
<keyword evidence="2" id="KW-0812">Transmembrane</keyword>
<dbReference type="KEGG" id="halg:HUG10_02305"/>
<name>A0A7D5K026_9EURY</name>
<reference evidence="3 4" key="1">
    <citation type="submission" date="2020-07" db="EMBL/GenBank/DDBJ databases">
        <title>Gai3-2, isolated from salt lake.</title>
        <authorList>
            <person name="Cui H."/>
            <person name="Shi X."/>
        </authorList>
    </citation>
    <scope>NUCLEOTIDE SEQUENCE [LARGE SCALE GENOMIC DNA]</scope>
    <source>
        <strain evidence="3 4">Gai3-2</strain>
    </source>
</reference>
<feature type="region of interest" description="Disordered" evidence="1">
    <location>
        <begin position="64"/>
        <end position="167"/>
    </location>
</feature>
<evidence type="ECO:0000256" key="2">
    <source>
        <dbReference type="SAM" id="Phobius"/>
    </source>
</evidence>
<gene>
    <name evidence="3" type="ORF">HUG10_02305</name>
</gene>
<feature type="compositionally biased region" description="Basic and acidic residues" evidence="1">
    <location>
        <begin position="117"/>
        <end position="143"/>
    </location>
</feature>
<keyword evidence="2" id="KW-1133">Transmembrane helix</keyword>
<accession>A0A7D5K026</accession>